<feature type="domain" description="TerY-C metal binding" evidence="1">
    <location>
        <begin position="68"/>
        <end position="109"/>
    </location>
</feature>
<proteinExistence type="predicted"/>
<dbReference type="RefSeq" id="WP_254771673.1">
    <property type="nucleotide sequence ID" value="NZ_FNRF01000002.1"/>
</dbReference>
<reference evidence="2 3" key="1">
    <citation type="submission" date="2016-10" db="EMBL/GenBank/DDBJ databases">
        <authorList>
            <person name="de Groot N.N."/>
        </authorList>
    </citation>
    <scope>NUCLEOTIDE SEQUENCE [LARGE SCALE GENOMIC DNA]</scope>
    <source>
        <strain evidence="2 3">D31d</strain>
    </source>
</reference>
<name>A0A1H4AQ56_XYLRU</name>
<organism evidence="2 3">
    <name type="scientific">Xylanibacter ruminicola</name>
    <name type="common">Prevotella ruminicola</name>
    <dbReference type="NCBI Taxonomy" id="839"/>
    <lineage>
        <taxon>Bacteria</taxon>
        <taxon>Pseudomonadati</taxon>
        <taxon>Bacteroidota</taxon>
        <taxon>Bacteroidia</taxon>
        <taxon>Bacteroidales</taxon>
        <taxon>Prevotellaceae</taxon>
        <taxon>Xylanibacter</taxon>
    </lineage>
</organism>
<dbReference type="Pfam" id="PF15616">
    <property type="entry name" value="TerY_C"/>
    <property type="match status" value="1"/>
</dbReference>
<evidence type="ECO:0000313" key="2">
    <source>
        <dbReference type="EMBL" id="SEA37854.1"/>
    </source>
</evidence>
<sequence>MAEITPVSKEAFAVMAACEETKKPFAITVDPKGGNLKFVWAFKIDKAKALRERFDAHKVRGAVIYDANFPGCPHCHTNQFWICGCGTVVCWHGQKHVTCPNCGYSGGLEMVSSIELSGGGL</sequence>
<dbReference type="EMBL" id="FNRF01000002">
    <property type="protein sequence ID" value="SEA37854.1"/>
    <property type="molecule type" value="Genomic_DNA"/>
</dbReference>
<gene>
    <name evidence="2" type="ORF">SAMN05216462_1314</name>
</gene>
<protein>
    <submittedName>
        <fullName evidence="2">TerY-C metal binding domain-containing protein</fullName>
    </submittedName>
</protein>
<dbReference type="Proteomes" id="UP000182257">
    <property type="component" value="Unassembled WGS sequence"/>
</dbReference>
<dbReference type="AlphaFoldDB" id="A0A1H4AQ56"/>
<dbReference type="InterPro" id="IPR028274">
    <property type="entry name" value="TerY-C"/>
</dbReference>
<evidence type="ECO:0000313" key="3">
    <source>
        <dbReference type="Proteomes" id="UP000182257"/>
    </source>
</evidence>
<accession>A0A1H4AQ56</accession>
<evidence type="ECO:0000259" key="1">
    <source>
        <dbReference type="Pfam" id="PF15616"/>
    </source>
</evidence>